<dbReference type="InterPro" id="IPR019826">
    <property type="entry name" value="Carboxylesterase_B_AS"/>
</dbReference>
<feature type="chain" id="PRO_5035959613" description="Carboxylic ester hydrolase" evidence="4">
    <location>
        <begin position="19"/>
        <end position="585"/>
    </location>
</feature>
<dbReference type="InterPro" id="IPR050654">
    <property type="entry name" value="AChE-related_enzymes"/>
</dbReference>
<dbReference type="InterPro" id="IPR002018">
    <property type="entry name" value="CarbesteraseB"/>
</dbReference>
<evidence type="ECO:0000259" key="5">
    <source>
        <dbReference type="Pfam" id="PF00135"/>
    </source>
</evidence>
<dbReference type="SUPFAM" id="SSF53474">
    <property type="entry name" value="alpha/beta-Hydrolases"/>
    <property type="match status" value="1"/>
</dbReference>
<dbReference type="Pfam" id="PF00135">
    <property type="entry name" value="COesterase"/>
    <property type="match status" value="1"/>
</dbReference>
<dbReference type="PANTHER" id="PTHR43918:SF4">
    <property type="entry name" value="CARBOXYLIC ESTER HYDROLASE"/>
    <property type="match status" value="1"/>
</dbReference>
<dbReference type="EC" id="3.1.1.-" evidence="4"/>
<keyword evidence="7" id="KW-1185">Reference proteome</keyword>
<feature type="signal peptide" evidence="4">
    <location>
        <begin position="1"/>
        <end position="18"/>
    </location>
</feature>
<dbReference type="GO" id="GO:0005615">
    <property type="term" value="C:extracellular space"/>
    <property type="evidence" value="ECO:0007669"/>
    <property type="project" value="TreeGrafter"/>
</dbReference>
<protein>
    <recommendedName>
        <fullName evidence="4">Carboxylic ester hydrolase</fullName>
        <ecNumber evidence="4">3.1.1.-</ecNumber>
    </recommendedName>
</protein>
<dbReference type="EMBL" id="CAIIXF020000005">
    <property type="protein sequence ID" value="CAH1783104.1"/>
    <property type="molecule type" value="Genomic_DNA"/>
</dbReference>
<accession>A0A8S4NR37</accession>
<gene>
    <name evidence="6" type="ORF">OFUS_LOCUS9472</name>
</gene>
<evidence type="ECO:0000256" key="2">
    <source>
        <dbReference type="ARBA" id="ARBA00022487"/>
    </source>
</evidence>
<feature type="domain" description="Carboxylesterase type B" evidence="5">
    <location>
        <begin position="26"/>
        <end position="550"/>
    </location>
</feature>
<keyword evidence="3 4" id="KW-0378">Hydrolase</keyword>
<dbReference type="Gene3D" id="3.40.50.1820">
    <property type="entry name" value="alpha/beta hydrolase"/>
    <property type="match status" value="1"/>
</dbReference>
<dbReference type="Proteomes" id="UP000749559">
    <property type="component" value="Unassembled WGS sequence"/>
</dbReference>
<reference evidence="6" key="1">
    <citation type="submission" date="2022-03" db="EMBL/GenBank/DDBJ databases">
        <authorList>
            <person name="Martin C."/>
        </authorList>
    </citation>
    <scope>NUCLEOTIDE SEQUENCE</scope>
</reference>
<dbReference type="GO" id="GO:0019695">
    <property type="term" value="P:choline metabolic process"/>
    <property type="evidence" value="ECO:0007669"/>
    <property type="project" value="TreeGrafter"/>
</dbReference>
<dbReference type="GO" id="GO:0005886">
    <property type="term" value="C:plasma membrane"/>
    <property type="evidence" value="ECO:0007669"/>
    <property type="project" value="TreeGrafter"/>
</dbReference>
<evidence type="ECO:0000256" key="4">
    <source>
        <dbReference type="RuleBase" id="RU361235"/>
    </source>
</evidence>
<evidence type="ECO:0000256" key="3">
    <source>
        <dbReference type="ARBA" id="ARBA00022801"/>
    </source>
</evidence>
<comment type="caution">
    <text evidence="6">The sequence shown here is derived from an EMBL/GenBank/DDBJ whole genome shotgun (WGS) entry which is preliminary data.</text>
</comment>
<evidence type="ECO:0000313" key="7">
    <source>
        <dbReference type="Proteomes" id="UP000749559"/>
    </source>
</evidence>
<comment type="similarity">
    <text evidence="1 4">Belongs to the type-B carboxylesterase/lipase family.</text>
</comment>
<dbReference type="InterPro" id="IPR029058">
    <property type="entry name" value="AB_hydrolase_fold"/>
</dbReference>
<dbReference type="GO" id="GO:0003990">
    <property type="term" value="F:acetylcholinesterase activity"/>
    <property type="evidence" value="ECO:0007669"/>
    <property type="project" value="TreeGrafter"/>
</dbReference>
<dbReference type="AlphaFoldDB" id="A0A8S4NR37"/>
<organism evidence="6 7">
    <name type="scientific">Owenia fusiformis</name>
    <name type="common">Polychaete worm</name>
    <dbReference type="NCBI Taxonomy" id="6347"/>
    <lineage>
        <taxon>Eukaryota</taxon>
        <taxon>Metazoa</taxon>
        <taxon>Spiralia</taxon>
        <taxon>Lophotrochozoa</taxon>
        <taxon>Annelida</taxon>
        <taxon>Polychaeta</taxon>
        <taxon>Sedentaria</taxon>
        <taxon>Canalipalpata</taxon>
        <taxon>Sabellida</taxon>
        <taxon>Oweniida</taxon>
        <taxon>Oweniidae</taxon>
        <taxon>Owenia</taxon>
    </lineage>
</organism>
<keyword evidence="4" id="KW-0732">Signal</keyword>
<keyword evidence="2" id="KW-0719">Serine esterase</keyword>
<proteinExistence type="inferred from homology"/>
<evidence type="ECO:0000256" key="1">
    <source>
        <dbReference type="ARBA" id="ARBA00005964"/>
    </source>
</evidence>
<dbReference type="PROSITE" id="PS00122">
    <property type="entry name" value="CARBOXYLESTERASE_B_1"/>
    <property type="match status" value="1"/>
</dbReference>
<evidence type="ECO:0000313" key="6">
    <source>
        <dbReference type="EMBL" id="CAH1783104.1"/>
    </source>
</evidence>
<name>A0A8S4NR37_OWEFU</name>
<dbReference type="PANTHER" id="PTHR43918">
    <property type="entry name" value="ACETYLCHOLINESTERASE"/>
    <property type="match status" value="1"/>
</dbReference>
<dbReference type="OrthoDB" id="408631at2759"/>
<sequence>MLGASLTILLLGIYGCVAADGPTVVHTIKDGSIRGTLSYTLDNAVKPIYNFRGIPYATQPIGPLRFKAPKEVEPWVGELDATQAMVECPQDYVLMKELFQDYGYGEIEEHDNESCLVLSVYTPTLNEKANLPVMFWIHGGGYALGSGRIPDGTALASLGDVVVVSINYRLAALGMLSTDNENAPGNQNLLDQVMALKWVQKNIASFGGDPFQVTIFGESAGSWSVNALSISPLATGLFNKVIGQSGTITYTPYSIQSQEMQNVNVNTLATMTGCESENKDEVLDCLRTKPYMDLIRPTPLKEDDPPLDWMWALRFGETSFPKHPNDLLEDKEIQEQLKRIKFIYGINDMEGYMFIPQMMPTFFAEKTLENWRNDMKTVLVMSIDIAPPSEDNKALYDGLADALIDHYFQVSDPTEEELVKATARVCGDLTLNAPVIRTANKLRDIGADVKFYVLNKGPSHLMKFRPSYIETDHGDDIFFCYGSSHTNNSQEPMFSNVIYTKEDLRMEELFVNYWLNFAKTGDPNGPNLPPWPTSSTDGRNTAISLELEPTVIADYGKDIAKLCSETIPRIIKDNTPGPEKMKEEL</sequence>
<dbReference type="GO" id="GO:0006581">
    <property type="term" value="P:acetylcholine catabolic process"/>
    <property type="evidence" value="ECO:0007669"/>
    <property type="project" value="TreeGrafter"/>
</dbReference>